<comment type="function">
    <text evidence="7">Hydrolyzes ribosome-free peptidyl-tRNAs (with 1 or more amino acids incorporated), which drop off the ribosome during protein synthesis, or as a result of ribosome stalling.</text>
</comment>
<evidence type="ECO:0000313" key="10">
    <source>
        <dbReference type="EMBL" id="AKJ64435.1"/>
    </source>
</evidence>
<dbReference type="KEGG" id="vbl:L21SP4_01186"/>
<gene>
    <name evidence="7 10" type="primary">pth</name>
    <name evidence="10" type="ORF">L21SP4_01186</name>
</gene>
<feature type="site" description="Stabilizes the basic form of H active site to accept a proton" evidence="7">
    <location>
        <position position="92"/>
    </location>
</feature>
<comment type="subcellular location">
    <subcellularLocation>
        <location evidence="7">Cytoplasm</location>
    </subcellularLocation>
</comment>
<dbReference type="EMBL" id="CP010904">
    <property type="protein sequence ID" value="AKJ64435.1"/>
    <property type="molecule type" value="Genomic_DNA"/>
</dbReference>
<evidence type="ECO:0000256" key="3">
    <source>
        <dbReference type="ARBA" id="ARBA00022801"/>
    </source>
</evidence>
<dbReference type="PROSITE" id="PS01196">
    <property type="entry name" value="PEPT_TRNA_HYDROL_2"/>
    <property type="match status" value="1"/>
</dbReference>
<dbReference type="InterPro" id="IPR036416">
    <property type="entry name" value="Pept_tRNA_hydro_sf"/>
</dbReference>
<dbReference type="RefSeq" id="WP_052881767.1">
    <property type="nucleotide sequence ID" value="NZ_CP010904.1"/>
</dbReference>
<keyword evidence="3 7" id="KW-0378">Hydrolase</keyword>
<dbReference type="SUPFAM" id="SSF53178">
    <property type="entry name" value="Peptidyl-tRNA hydrolase-like"/>
    <property type="match status" value="1"/>
</dbReference>
<keyword evidence="2 7" id="KW-0820">tRNA-binding</keyword>
<dbReference type="PROSITE" id="PS01195">
    <property type="entry name" value="PEPT_TRNA_HYDROL_1"/>
    <property type="match status" value="1"/>
</dbReference>
<dbReference type="Proteomes" id="UP000035268">
    <property type="component" value="Chromosome"/>
</dbReference>
<dbReference type="InterPro" id="IPR001328">
    <property type="entry name" value="Pept_tRNA_hydro"/>
</dbReference>
<reference evidence="11" key="1">
    <citation type="submission" date="2015-02" db="EMBL/GenBank/DDBJ databases">
        <title>Description and complete genome sequence of the first cultured representative of the subdivision 5 of the Verrucomicrobia phylum.</title>
        <authorList>
            <person name="Spring S."/>
            <person name="Bunk B."/>
            <person name="Sproer C."/>
            <person name="Klenk H.-P."/>
        </authorList>
    </citation>
    <scope>NUCLEOTIDE SEQUENCE [LARGE SCALE GENOMIC DNA]</scope>
    <source>
        <strain evidence="11">L21-Fru-AB</strain>
    </source>
</reference>
<dbReference type="FunFam" id="3.40.50.1470:FF:000001">
    <property type="entry name" value="Peptidyl-tRNA hydrolase"/>
    <property type="match status" value="1"/>
</dbReference>
<evidence type="ECO:0000256" key="8">
    <source>
        <dbReference type="RuleBase" id="RU000673"/>
    </source>
</evidence>
<dbReference type="HAMAP" id="MF_00083">
    <property type="entry name" value="Pept_tRNA_hydro_bact"/>
    <property type="match status" value="1"/>
</dbReference>
<dbReference type="OrthoDB" id="9800507at2"/>
<evidence type="ECO:0000256" key="7">
    <source>
        <dbReference type="HAMAP-Rule" id="MF_00083"/>
    </source>
</evidence>
<dbReference type="CDD" id="cd00462">
    <property type="entry name" value="PTH"/>
    <property type="match status" value="1"/>
</dbReference>
<name>A0A0G3EI01_9BACT</name>
<keyword evidence="11" id="KW-1185">Reference proteome</keyword>
<dbReference type="PANTHER" id="PTHR17224">
    <property type="entry name" value="PEPTIDYL-TRNA HYDROLASE"/>
    <property type="match status" value="1"/>
</dbReference>
<keyword evidence="7" id="KW-0963">Cytoplasm</keyword>
<dbReference type="GO" id="GO:0005737">
    <property type="term" value="C:cytoplasm"/>
    <property type="evidence" value="ECO:0007669"/>
    <property type="project" value="UniProtKB-SubCell"/>
</dbReference>
<evidence type="ECO:0000256" key="9">
    <source>
        <dbReference type="RuleBase" id="RU004320"/>
    </source>
</evidence>
<dbReference type="STRING" id="1307763.L21SP4_01186"/>
<reference evidence="10 11" key="2">
    <citation type="journal article" date="2016" name="ISME J.">
        <title>Characterization of the first cultured representative of Verrucomicrobia subdivision 5 indicates the proposal of a novel phylum.</title>
        <authorList>
            <person name="Spring S."/>
            <person name="Bunk B."/>
            <person name="Sproer C."/>
            <person name="Schumann P."/>
            <person name="Rohde M."/>
            <person name="Tindall B.J."/>
            <person name="Klenk H.P."/>
        </authorList>
    </citation>
    <scope>NUCLEOTIDE SEQUENCE [LARGE SCALE GENOMIC DNA]</scope>
    <source>
        <strain evidence="10 11">L21-Fru-AB</strain>
    </source>
</reference>
<comment type="catalytic activity">
    <reaction evidence="7 8">
        <text>an N-acyl-L-alpha-aminoacyl-tRNA + H2O = an N-acyl-L-amino acid + a tRNA + H(+)</text>
        <dbReference type="Rhea" id="RHEA:54448"/>
        <dbReference type="Rhea" id="RHEA-COMP:10123"/>
        <dbReference type="Rhea" id="RHEA-COMP:13883"/>
        <dbReference type="ChEBI" id="CHEBI:15377"/>
        <dbReference type="ChEBI" id="CHEBI:15378"/>
        <dbReference type="ChEBI" id="CHEBI:59874"/>
        <dbReference type="ChEBI" id="CHEBI:78442"/>
        <dbReference type="ChEBI" id="CHEBI:138191"/>
        <dbReference type="EC" id="3.1.1.29"/>
    </reaction>
</comment>
<feature type="active site" description="Proton acceptor" evidence="7">
    <location>
        <position position="19"/>
    </location>
</feature>
<evidence type="ECO:0000256" key="5">
    <source>
        <dbReference type="ARBA" id="ARBA00038063"/>
    </source>
</evidence>
<dbReference type="PANTHER" id="PTHR17224:SF1">
    <property type="entry name" value="PEPTIDYL-TRNA HYDROLASE"/>
    <property type="match status" value="1"/>
</dbReference>
<dbReference type="Gene3D" id="3.40.50.1470">
    <property type="entry name" value="Peptidyl-tRNA hydrolase"/>
    <property type="match status" value="1"/>
</dbReference>
<comment type="function">
    <text evidence="7">Catalyzes the release of premature peptidyl moieties from peptidyl-tRNA molecules trapped in stalled 50S ribosomal subunits, and thus maintains levels of free tRNAs and 50S ribosomes.</text>
</comment>
<evidence type="ECO:0000256" key="1">
    <source>
        <dbReference type="ARBA" id="ARBA00013260"/>
    </source>
</evidence>
<accession>A0A0G3EI01</accession>
<dbReference type="NCBIfam" id="TIGR00447">
    <property type="entry name" value="pth"/>
    <property type="match status" value="1"/>
</dbReference>
<feature type="site" description="Discriminates between blocked and unblocked aminoacyl-tRNA" evidence="7">
    <location>
        <position position="9"/>
    </location>
</feature>
<dbReference type="GO" id="GO:0072344">
    <property type="term" value="P:rescue of stalled ribosome"/>
    <property type="evidence" value="ECO:0007669"/>
    <property type="project" value="UniProtKB-UniRule"/>
</dbReference>
<evidence type="ECO:0000256" key="2">
    <source>
        <dbReference type="ARBA" id="ARBA00022555"/>
    </source>
</evidence>
<evidence type="ECO:0000256" key="6">
    <source>
        <dbReference type="ARBA" id="ARBA00050038"/>
    </source>
</evidence>
<comment type="caution">
    <text evidence="7">Lacks conserved residue(s) required for the propagation of feature annotation.</text>
</comment>
<sequence>MKAVIGLGNPGPRYSGTRHNAGFEVLDELAQRLGVAFRRKWRLKSDLAEAPGFDQPVWLVKPRTLMNRSGEAATAVLRRSPAEMQDLLLVYDDLALDLGRIRVRPGGSAGGHNGVRSVAAALGAQDVPRLRIGVGPRPPGADQVAYVLGRFTPDEREVMNEVRGRAADAVEAVLRDGVEAAMNAHNGRE</sequence>
<dbReference type="GO" id="GO:0000049">
    <property type="term" value="F:tRNA binding"/>
    <property type="evidence" value="ECO:0007669"/>
    <property type="project" value="UniProtKB-UniRule"/>
</dbReference>
<dbReference type="EC" id="3.1.1.29" evidence="1 7"/>
<evidence type="ECO:0000313" key="11">
    <source>
        <dbReference type="Proteomes" id="UP000035268"/>
    </source>
</evidence>
<dbReference type="AlphaFoldDB" id="A0A0G3EI01"/>
<dbReference type="PATRIC" id="fig|1609981.3.peg.1234"/>
<dbReference type="Pfam" id="PF01195">
    <property type="entry name" value="Pept_tRNA_hydro"/>
    <property type="match status" value="1"/>
</dbReference>
<dbReference type="InterPro" id="IPR018171">
    <property type="entry name" value="Pept_tRNA_hydro_CS"/>
</dbReference>
<proteinExistence type="inferred from homology"/>
<organism evidence="10 11">
    <name type="scientific">Kiritimatiella glycovorans</name>
    <dbReference type="NCBI Taxonomy" id="1307763"/>
    <lineage>
        <taxon>Bacteria</taxon>
        <taxon>Pseudomonadati</taxon>
        <taxon>Kiritimatiellota</taxon>
        <taxon>Kiritimatiellia</taxon>
        <taxon>Kiritimatiellales</taxon>
        <taxon>Kiritimatiellaceae</taxon>
        <taxon>Kiritimatiella</taxon>
    </lineage>
</organism>
<dbReference type="GO" id="GO:0004045">
    <property type="term" value="F:peptidyl-tRNA hydrolase activity"/>
    <property type="evidence" value="ECO:0007669"/>
    <property type="project" value="UniProtKB-UniRule"/>
</dbReference>
<feature type="binding site" evidence="7">
    <location>
        <position position="113"/>
    </location>
    <ligand>
        <name>tRNA</name>
        <dbReference type="ChEBI" id="CHEBI:17843"/>
    </ligand>
</feature>
<comment type="subunit">
    <text evidence="7">Monomer.</text>
</comment>
<dbReference type="GO" id="GO:0006515">
    <property type="term" value="P:protein quality control for misfolded or incompletely synthesized proteins"/>
    <property type="evidence" value="ECO:0007669"/>
    <property type="project" value="UniProtKB-UniRule"/>
</dbReference>
<comment type="similarity">
    <text evidence="5 7 9">Belongs to the PTH family.</text>
</comment>
<keyword evidence="4 7" id="KW-0694">RNA-binding</keyword>
<protein>
    <recommendedName>
        <fullName evidence="6 7">Peptidyl-tRNA hydrolase</fullName>
        <shortName evidence="7">Pth</shortName>
        <ecNumber evidence="1 7">3.1.1.29</ecNumber>
    </recommendedName>
</protein>
<feature type="binding site" evidence="7">
    <location>
        <position position="67"/>
    </location>
    <ligand>
        <name>tRNA</name>
        <dbReference type="ChEBI" id="CHEBI:17843"/>
    </ligand>
</feature>
<evidence type="ECO:0000256" key="4">
    <source>
        <dbReference type="ARBA" id="ARBA00022884"/>
    </source>
</evidence>
<feature type="binding site" evidence="7">
    <location>
        <position position="14"/>
    </location>
    <ligand>
        <name>tRNA</name>
        <dbReference type="ChEBI" id="CHEBI:17843"/>
    </ligand>
</feature>